<reference evidence="2" key="1">
    <citation type="submission" date="2016-10" db="EMBL/GenBank/DDBJ databases">
        <authorList>
            <person name="Varghese N."/>
            <person name="Submissions S."/>
        </authorList>
    </citation>
    <scope>NUCLEOTIDE SEQUENCE [LARGE SCALE GENOMIC DNA]</scope>
    <source>
        <strain evidence="2">CGMCC 1.8711</strain>
    </source>
</reference>
<evidence type="ECO:0000313" key="2">
    <source>
        <dbReference type="Proteomes" id="UP000243250"/>
    </source>
</evidence>
<protein>
    <submittedName>
        <fullName evidence="1">Uncharacterized protein</fullName>
    </submittedName>
</protein>
<dbReference type="RefSeq" id="WP_281244798.1">
    <property type="nucleotide sequence ID" value="NZ_FOYS01000004.1"/>
</dbReference>
<proteinExistence type="predicted"/>
<organism evidence="1 2">
    <name type="scientific">Halogeometricum limi</name>
    <dbReference type="NCBI Taxonomy" id="555875"/>
    <lineage>
        <taxon>Archaea</taxon>
        <taxon>Methanobacteriati</taxon>
        <taxon>Methanobacteriota</taxon>
        <taxon>Stenosarchaea group</taxon>
        <taxon>Halobacteria</taxon>
        <taxon>Halobacteriales</taxon>
        <taxon>Haloferacaceae</taxon>
        <taxon>Halogeometricum</taxon>
    </lineage>
</organism>
<name>A0A1I6I4L9_9EURY</name>
<accession>A0A1I6I4L9</accession>
<evidence type="ECO:0000313" key="1">
    <source>
        <dbReference type="EMBL" id="SFR61651.1"/>
    </source>
</evidence>
<sequence length="43" mass="4848">MADWLMCLLIWDGQFHDARALDDWAVPETTDDVTAPSRSADPD</sequence>
<gene>
    <name evidence="1" type="ORF">SAMN04488124_2812</name>
</gene>
<keyword evidence="2" id="KW-1185">Reference proteome</keyword>
<dbReference type="STRING" id="555875.SAMN04488124_2812"/>
<dbReference type="EMBL" id="FOYS01000004">
    <property type="protein sequence ID" value="SFR61651.1"/>
    <property type="molecule type" value="Genomic_DNA"/>
</dbReference>
<dbReference type="AlphaFoldDB" id="A0A1I6I4L9"/>
<dbReference type="Proteomes" id="UP000243250">
    <property type="component" value="Unassembled WGS sequence"/>
</dbReference>